<feature type="domain" description="Ataxin-10" evidence="7">
    <location>
        <begin position="515"/>
        <end position="612"/>
    </location>
</feature>
<dbReference type="AlphaFoldDB" id="A0A9W6SV05"/>
<protein>
    <recommendedName>
        <fullName evidence="5">Ataxin-10 homolog</fullName>
    </recommendedName>
</protein>
<dbReference type="GO" id="GO:0051301">
    <property type="term" value="P:cell division"/>
    <property type="evidence" value="ECO:0007669"/>
    <property type="project" value="UniProtKB-KW"/>
</dbReference>
<evidence type="ECO:0000313" key="8">
    <source>
        <dbReference type="EMBL" id="GME66703.1"/>
    </source>
</evidence>
<dbReference type="PANTHER" id="PTHR13255">
    <property type="entry name" value="ATAXIN-10"/>
    <property type="match status" value="1"/>
</dbReference>
<keyword evidence="2" id="KW-0132">Cell division</keyword>
<accession>A0A9W6SV05</accession>
<name>A0A9W6SV05_CANBO</name>
<evidence type="ECO:0000259" key="7">
    <source>
        <dbReference type="Pfam" id="PF09759"/>
    </source>
</evidence>
<evidence type="ECO:0000256" key="3">
    <source>
        <dbReference type="ARBA" id="ARBA00023306"/>
    </source>
</evidence>
<sequence length="616" mass="71858">MIRGECLTLISECIELFESRDDTGSDLNVPKYEDKLSRLSQMLSITVNDKMERDILSSSLSLWDKINEIIYIQIHYQEQTEIEDIKQVKSSGVHSIYDLYRVRIIRGIIILSMNLISGLKNLFGYSKDEINVLYTKNDLNHNNEFSIDLLFSSIFENNQKNVLKLIDNSLIILGKISDGGDNNGGDEGIIFKKLIISSLQFLVNINNKFHSKFDDMSNTYEISELNSLFEKIKKLNVPKDTAINESNENQLINYYFLLFINNLCLKESNLNKIFKIKKENIELHLNLIQLLKDDEIEYSKFTKDEIFINSLQIKENIIKLIILNNFFYNQFIIDLFNNRNEEEDGTEQFSSIIEGYFKLIYDLINNNINIEEESYLTNDELRYLLEENKKIFKDLIIKEMKLLIEKSNDIFDDKDMRELEKLNNLVVVNLESVYEMVKYLNATSDVELLVDIIEFFRVVEKNVSKVRLKDLEGDKETPKVEELSLENDSNRDTNKDINKDLKNKNKKKLRNVRGVLIDVITVFVSGSFSNQELVRENHGLEAVLNSCNIDHNEPFIKEKAVLCLKFLLLNNEKNQAFVRELEPQRVDMRPEDEEALARQGYAVDIVDGKVKLDRTK</sequence>
<comment type="function">
    <text evidence="4">May play a role in the regulation of cytokinesis.</text>
</comment>
<evidence type="ECO:0000256" key="5">
    <source>
        <dbReference type="ARBA" id="ARBA00044801"/>
    </source>
</evidence>
<proteinExistence type="inferred from homology"/>
<dbReference type="InterPro" id="IPR019156">
    <property type="entry name" value="Ataxin-10_domain"/>
</dbReference>
<reference evidence="8" key="1">
    <citation type="submission" date="2023-04" db="EMBL/GenBank/DDBJ databases">
        <title>Candida boidinii NBRC 10035.</title>
        <authorList>
            <person name="Ichikawa N."/>
            <person name="Sato H."/>
            <person name="Tonouchi N."/>
        </authorList>
    </citation>
    <scope>NUCLEOTIDE SEQUENCE</scope>
    <source>
        <strain evidence="8">NBRC 10035</strain>
    </source>
</reference>
<dbReference type="Pfam" id="PF09759">
    <property type="entry name" value="Atx10homo_assoc"/>
    <property type="match status" value="1"/>
</dbReference>
<evidence type="ECO:0000256" key="2">
    <source>
        <dbReference type="ARBA" id="ARBA00022618"/>
    </source>
</evidence>
<feature type="region of interest" description="Disordered" evidence="6">
    <location>
        <begin position="479"/>
        <end position="499"/>
    </location>
</feature>
<dbReference type="InterPro" id="IPR051374">
    <property type="entry name" value="Ataxin-10/CTR86_families"/>
</dbReference>
<dbReference type="Proteomes" id="UP001165120">
    <property type="component" value="Unassembled WGS sequence"/>
</dbReference>
<comment type="similarity">
    <text evidence="1">Belongs to the ataxin-10 family.</text>
</comment>
<evidence type="ECO:0000256" key="1">
    <source>
        <dbReference type="ARBA" id="ARBA00008384"/>
    </source>
</evidence>
<gene>
    <name evidence="8" type="ORF">Cboi02_000015300</name>
</gene>
<keyword evidence="9" id="KW-1185">Reference proteome</keyword>
<evidence type="ECO:0000313" key="9">
    <source>
        <dbReference type="Proteomes" id="UP001165120"/>
    </source>
</evidence>
<dbReference type="GO" id="GO:0005829">
    <property type="term" value="C:cytosol"/>
    <property type="evidence" value="ECO:0007669"/>
    <property type="project" value="TreeGrafter"/>
</dbReference>
<evidence type="ECO:0000256" key="4">
    <source>
        <dbReference type="ARBA" id="ARBA00044746"/>
    </source>
</evidence>
<dbReference type="PANTHER" id="PTHR13255:SF0">
    <property type="entry name" value="ATAXIN-10"/>
    <property type="match status" value="1"/>
</dbReference>
<keyword evidence="3" id="KW-0131">Cell cycle</keyword>
<dbReference type="EMBL" id="BSXN01000024">
    <property type="protein sequence ID" value="GME66703.1"/>
    <property type="molecule type" value="Genomic_DNA"/>
</dbReference>
<evidence type="ECO:0000256" key="6">
    <source>
        <dbReference type="SAM" id="MobiDB-lite"/>
    </source>
</evidence>
<organism evidence="8 9">
    <name type="scientific">Candida boidinii</name>
    <name type="common">Yeast</name>
    <dbReference type="NCBI Taxonomy" id="5477"/>
    <lineage>
        <taxon>Eukaryota</taxon>
        <taxon>Fungi</taxon>
        <taxon>Dikarya</taxon>
        <taxon>Ascomycota</taxon>
        <taxon>Saccharomycotina</taxon>
        <taxon>Pichiomycetes</taxon>
        <taxon>Pichiales</taxon>
        <taxon>Pichiaceae</taxon>
        <taxon>Ogataea</taxon>
        <taxon>Ogataea/Candida clade</taxon>
    </lineage>
</organism>
<comment type="caution">
    <text evidence="8">The sequence shown here is derived from an EMBL/GenBank/DDBJ whole genome shotgun (WGS) entry which is preliminary data.</text>
</comment>